<evidence type="ECO:0000313" key="3">
    <source>
        <dbReference type="Proteomes" id="UP000784294"/>
    </source>
</evidence>
<keyword evidence="3" id="KW-1185">Reference proteome</keyword>
<evidence type="ECO:0000313" key="2">
    <source>
        <dbReference type="EMBL" id="VEL14713.1"/>
    </source>
</evidence>
<accession>A0A3S5A8P6</accession>
<proteinExistence type="predicted"/>
<sequence length="309" mass="31257">MGGLFSCVQSGKPMTPQDLGVVGTDAVEPRSLLLRKISSPTSSSGNVSPIGFSVASSPRLLAISTSASATTTSVCSVGPHLLLLPAVPASLPSGGRVGNRALPTSFLMATESALPLSDAAKPSGSTSPRVLSSSAAPVALVNYSGPRVDAALLGQPPVPLLSATELAPSTLSGSSARPAAPTVVLSPLFRHPSDCLPGTSASVPTLPGLEGSSRAPLAQEPSDHVGHTRHTHHATVSCARDTWTNGAQRISGPGVASSTQWLLTTCDVVSASLVGPSDEQHRKPPHANEGLPDVENDGKGNPSKQVVTH</sequence>
<evidence type="ECO:0000256" key="1">
    <source>
        <dbReference type="SAM" id="MobiDB-lite"/>
    </source>
</evidence>
<feature type="region of interest" description="Disordered" evidence="1">
    <location>
        <begin position="274"/>
        <end position="309"/>
    </location>
</feature>
<dbReference type="AlphaFoldDB" id="A0A3S5A8P6"/>
<reference evidence="2" key="1">
    <citation type="submission" date="2018-11" db="EMBL/GenBank/DDBJ databases">
        <authorList>
            <consortium name="Pathogen Informatics"/>
        </authorList>
    </citation>
    <scope>NUCLEOTIDE SEQUENCE</scope>
</reference>
<organism evidence="2 3">
    <name type="scientific">Protopolystoma xenopodis</name>
    <dbReference type="NCBI Taxonomy" id="117903"/>
    <lineage>
        <taxon>Eukaryota</taxon>
        <taxon>Metazoa</taxon>
        <taxon>Spiralia</taxon>
        <taxon>Lophotrochozoa</taxon>
        <taxon>Platyhelminthes</taxon>
        <taxon>Monogenea</taxon>
        <taxon>Polyopisthocotylea</taxon>
        <taxon>Polystomatidea</taxon>
        <taxon>Polystomatidae</taxon>
        <taxon>Protopolystoma</taxon>
    </lineage>
</organism>
<dbReference type="EMBL" id="CAAALY010022083">
    <property type="protein sequence ID" value="VEL14713.1"/>
    <property type="molecule type" value="Genomic_DNA"/>
</dbReference>
<protein>
    <submittedName>
        <fullName evidence="2">Uncharacterized protein</fullName>
    </submittedName>
</protein>
<feature type="region of interest" description="Disordered" evidence="1">
    <location>
        <begin position="199"/>
        <end position="233"/>
    </location>
</feature>
<comment type="caution">
    <text evidence="2">The sequence shown here is derived from an EMBL/GenBank/DDBJ whole genome shotgun (WGS) entry which is preliminary data.</text>
</comment>
<name>A0A3S5A8P6_9PLAT</name>
<dbReference type="Proteomes" id="UP000784294">
    <property type="component" value="Unassembled WGS sequence"/>
</dbReference>
<gene>
    <name evidence="2" type="ORF">PXEA_LOCUS8153</name>
</gene>